<dbReference type="EMBL" id="GBRH01177657">
    <property type="protein sequence ID" value="JAE20239.1"/>
    <property type="molecule type" value="Transcribed_RNA"/>
</dbReference>
<reference evidence="1" key="2">
    <citation type="journal article" date="2015" name="Data Brief">
        <title>Shoot transcriptome of the giant reed, Arundo donax.</title>
        <authorList>
            <person name="Barrero R.A."/>
            <person name="Guerrero F.D."/>
            <person name="Moolhuijzen P."/>
            <person name="Goolsby J.A."/>
            <person name="Tidwell J."/>
            <person name="Bellgard S.E."/>
            <person name="Bellgard M.I."/>
        </authorList>
    </citation>
    <scope>NUCLEOTIDE SEQUENCE</scope>
    <source>
        <tissue evidence="1">Shoot tissue taken approximately 20 cm above the soil surface</tissue>
    </source>
</reference>
<accession>A0A0A9G9X1</accession>
<organism evidence="1">
    <name type="scientific">Arundo donax</name>
    <name type="common">Giant reed</name>
    <name type="synonym">Donax arundinaceus</name>
    <dbReference type="NCBI Taxonomy" id="35708"/>
    <lineage>
        <taxon>Eukaryota</taxon>
        <taxon>Viridiplantae</taxon>
        <taxon>Streptophyta</taxon>
        <taxon>Embryophyta</taxon>
        <taxon>Tracheophyta</taxon>
        <taxon>Spermatophyta</taxon>
        <taxon>Magnoliopsida</taxon>
        <taxon>Liliopsida</taxon>
        <taxon>Poales</taxon>
        <taxon>Poaceae</taxon>
        <taxon>PACMAD clade</taxon>
        <taxon>Arundinoideae</taxon>
        <taxon>Arundineae</taxon>
        <taxon>Arundo</taxon>
    </lineage>
</organism>
<sequence>MNAITTKITLVKSKQGSKLTIGNVIPISLSHPMQCRFIRIVKIDGSIELSNNFGVPIV</sequence>
<dbReference type="AlphaFoldDB" id="A0A0A9G9X1"/>
<proteinExistence type="predicted"/>
<name>A0A0A9G9X1_ARUDO</name>
<protein>
    <submittedName>
        <fullName evidence="1">Uncharacterized protein</fullName>
    </submittedName>
</protein>
<evidence type="ECO:0000313" key="1">
    <source>
        <dbReference type="EMBL" id="JAE20239.1"/>
    </source>
</evidence>
<reference evidence="1" key="1">
    <citation type="submission" date="2014-09" db="EMBL/GenBank/DDBJ databases">
        <authorList>
            <person name="Magalhaes I.L.F."/>
            <person name="Oliveira U."/>
            <person name="Santos F.R."/>
            <person name="Vidigal T.H.D.A."/>
            <person name="Brescovit A.D."/>
            <person name="Santos A.J."/>
        </authorList>
    </citation>
    <scope>NUCLEOTIDE SEQUENCE</scope>
    <source>
        <tissue evidence="1">Shoot tissue taken approximately 20 cm above the soil surface</tissue>
    </source>
</reference>